<protein>
    <submittedName>
        <fullName evidence="2">RNA polymerase sigma-70 factor, ECF subfamily</fullName>
    </submittedName>
</protein>
<keyword evidence="3" id="KW-1185">Reference proteome</keyword>
<feature type="domain" description="RNA polymerase sigma-70 region 2" evidence="1">
    <location>
        <begin position="7"/>
        <end position="58"/>
    </location>
</feature>
<dbReference type="OrthoDB" id="1524900at2"/>
<dbReference type="InterPro" id="IPR007627">
    <property type="entry name" value="RNA_pol_sigma70_r2"/>
</dbReference>
<evidence type="ECO:0000313" key="2">
    <source>
        <dbReference type="EMBL" id="SDG21273.1"/>
    </source>
</evidence>
<organism evidence="2 3">
    <name type="scientific">Pelagibacterium luteolum</name>
    <dbReference type="NCBI Taxonomy" id="440168"/>
    <lineage>
        <taxon>Bacteria</taxon>
        <taxon>Pseudomonadati</taxon>
        <taxon>Pseudomonadota</taxon>
        <taxon>Alphaproteobacteria</taxon>
        <taxon>Hyphomicrobiales</taxon>
        <taxon>Devosiaceae</taxon>
        <taxon>Pelagibacterium</taxon>
    </lineage>
</organism>
<dbReference type="SUPFAM" id="SSF88946">
    <property type="entry name" value="Sigma2 domain of RNA polymerase sigma factors"/>
    <property type="match status" value="1"/>
</dbReference>
<dbReference type="RefSeq" id="WP_090590745.1">
    <property type="nucleotide sequence ID" value="NZ_FNCS01000001.1"/>
</dbReference>
<dbReference type="GO" id="GO:0006352">
    <property type="term" value="P:DNA-templated transcription initiation"/>
    <property type="evidence" value="ECO:0007669"/>
    <property type="project" value="InterPro"/>
</dbReference>
<reference evidence="2 3" key="1">
    <citation type="submission" date="2016-10" db="EMBL/GenBank/DDBJ databases">
        <authorList>
            <person name="de Groot N.N."/>
        </authorList>
    </citation>
    <scope>NUCLEOTIDE SEQUENCE [LARGE SCALE GENOMIC DNA]</scope>
    <source>
        <strain evidence="2 3">CGMCC 1.10267</strain>
    </source>
</reference>
<dbReference type="EMBL" id="FNCS01000001">
    <property type="protein sequence ID" value="SDG21273.1"/>
    <property type="molecule type" value="Genomic_DNA"/>
</dbReference>
<gene>
    <name evidence="2" type="ORF">SAMN04487974_101458</name>
</gene>
<dbReference type="GO" id="GO:0003700">
    <property type="term" value="F:DNA-binding transcription factor activity"/>
    <property type="evidence" value="ECO:0007669"/>
    <property type="project" value="InterPro"/>
</dbReference>
<proteinExistence type="predicted"/>
<dbReference type="STRING" id="440168.SAMN04487974_101458"/>
<evidence type="ECO:0000259" key="1">
    <source>
        <dbReference type="Pfam" id="PF04542"/>
    </source>
</evidence>
<dbReference type="Pfam" id="PF04542">
    <property type="entry name" value="Sigma70_r2"/>
    <property type="match status" value="1"/>
</dbReference>
<accession>A0A1G7SE60</accession>
<dbReference type="InterPro" id="IPR013325">
    <property type="entry name" value="RNA_pol_sigma_r2"/>
</dbReference>
<evidence type="ECO:0000313" key="3">
    <source>
        <dbReference type="Proteomes" id="UP000199495"/>
    </source>
</evidence>
<name>A0A1G7SE60_9HYPH</name>
<sequence length="198" mass="21851">MHQQAAYRHLVGVAKRYARRGDEAEDIVQEVLIAAVVAGREDGRVAANRRWMEGAIRKRAAFDARSAVRRRQRESRWQDARDGGEAGASGDDLQTILADLPKSLRVVAALALSGHGRSEIAYLLDLTDAALRQRIRALKLALRRKGIEMPGETIGLNLDLAYGAIREALVPALRRHGGMFATHDPDGHLLILTRSHMP</sequence>
<dbReference type="Proteomes" id="UP000199495">
    <property type="component" value="Unassembled WGS sequence"/>
</dbReference>
<dbReference type="AlphaFoldDB" id="A0A1G7SE60"/>